<dbReference type="STRING" id="74649.A0A2P6PN55"/>
<gene>
    <name evidence="1" type="ORF">RchiOBHm_Chr6g0260571</name>
</gene>
<evidence type="ECO:0000313" key="1">
    <source>
        <dbReference type="EMBL" id="PRQ23368.1"/>
    </source>
</evidence>
<accession>A0A2P6PN55</accession>
<dbReference type="Proteomes" id="UP000238479">
    <property type="component" value="Chromosome 6"/>
</dbReference>
<comment type="caution">
    <text evidence="1">The sequence shown here is derived from an EMBL/GenBank/DDBJ whole genome shotgun (WGS) entry which is preliminary data.</text>
</comment>
<sequence>MLLVFGYCEIGTICYGVRQEAAVAYGALCDVVCSIPITSNGRQNHVMLGSLVDRFIGWALPLLSNISARDGTAELALDVVQEYLNVGDVGGIEKYALSILKVCQFLVEVENLLESVAPPSRYASHGTLQHFRMLLALLSCFSTVLQSTASGSILSLLHLSPFFPFLVDENQSSNSRMSGLITWVTGLVYQAEGKYEKAAAHFTCYRLRSHWVPWVLMVYNLPLHVSSSTLHAKHAGKSYCGALTTTGNEINAIHALAQYDEGEYQAAWACLGLTPKSSSELALDPKLALQRSEHMLLQAMLFQNGEKEDEVPHELEKARSMLEETLSVLPLVARWARRGG</sequence>
<evidence type="ECO:0000313" key="2">
    <source>
        <dbReference type="Proteomes" id="UP000238479"/>
    </source>
</evidence>
<keyword evidence="2" id="KW-1185">Reference proteome</keyword>
<dbReference type="EMBL" id="PDCK01000044">
    <property type="protein sequence ID" value="PRQ23368.1"/>
    <property type="molecule type" value="Genomic_DNA"/>
</dbReference>
<organism evidence="1 2">
    <name type="scientific">Rosa chinensis</name>
    <name type="common">China rose</name>
    <dbReference type="NCBI Taxonomy" id="74649"/>
    <lineage>
        <taxon>Eukaryota</taxon>
        <taxon>Viridiplantae</taxon>
        <taxon>Streptophyta</taxon>
        <taxon>Embryophyta</taxon>
        <taxon>Tracheophyta</taxon>
        <taxon>Spermatophyta</taxon>
        <taxon>Magnoliopsida</taxon>
        <taxon>eudicotyledons</taxon>
        <taxon>Gunneridae</taxon>
        <taxon>Pentapetalae</taxon>
        <taxon>rosids</taxon>
        <taxon>fabids</taxon>
        <taxon>Rosales</taxon>
        <taxon>Rosaceae</taxon>
        <taxon>Rosoideae</taxon>
        <taxon>Rosoideae incertae sedis</taxon>
        <taxon>Rosa</taxon>
    </lineage>
</organism>
<name>A0A2P6PN55_ROSCH</name>
<dbReference type="AlphaFoldDB" id="A0A2P6PN55"/>
<protein>
    <submittedName>
        <fullName evidence="1">Uncharacterized protein</fullName>
    </submittedName>
</protein>
<reference evidence="1 2" key="1">
    <citation type="journal article" date="2018" name="Nat. Genet.">
        <title>The Rosa genome provides new insights in the design of modern roses.</title>
        <authorList>
            <person name="Bendahmane M."/>
        </authorList>
    </citation>
    <scope>NUCLEOTIDE SEQUENCE [LARGE SCALE GENOMIC DNA]</scope>
    <source>
        <strain evidence="2">cv. Old Blush</strain>
    </source>
</reference>
<dbReference type="Gramene" id="PRQ23368">
    <property type="protein sequence ID" value="PRQ23368"/>
    <property type="gene ID" value="RchiOBHm_Chr6g0260571"/>
</dbReference>
<proteinExistence type="predicted"/>